<accession>A0ABM6VYK6</accession>
<feature type="domain" description="PTS EIIA type-4" evidence="8">
    <location>
        <begin position="492"/>
        <end position="617"/>
    </location>
</feature>
<dbReference type="Gene3D" id="3.40.50.2300">
    <property type="match status" value="1"/>
</dbReference>
<keyword evidence="5" id="KW-0238">DNA-binding</keyword>
<dbReference type="RefSeq" id="WP_109585759.1">
    <property type="nucleotide sequence ID" value="NZ_CP029477.1"/>
</dbReference>
<evidence type="ECO:0000313" key="11">
    <source>
        <dbReference type="Proteomes" id="UP000246036"/>
    </source>
</evidence>
<dbReference type="Gene3D" id="3.40.50.300">
    <property type="entry name" value="P-loop containing nucleotide triphosphate hydrolases"/>
    <property type="match status" value="1"/>
</dbReference>
<dbReference type="PROSITE" id="PS51372">
    <property type="entry name" value="PRD_2"/>
    <property type="match status" value="1"/>
</dbReference>
<dbReference type="InterPro" id="IPR003593">
    <property type="entry name" value="AAA+_ATPase"/>
</dbReference>
<evidence type="ECO:0000256" key="1">
    <source>
        <dbReference type="ARBA" id="ARBA00020887"/>
    </source>
</evidence>
<dbReference type="Pfam" id="PF00158">
    <property type="entry name" value="Sigma54_activat"/>
    <property type="match status" value="1"/>
</dbReference>
<evidence type="ECO:0000313" key="10">
    <source>
        <dbReference type="EMBL" id="AWM74649.1"/>
    </source>
</evidence>
<dbReference type="Gene3D" id="3.40.50.510">
    <property type="entry name" value="Phosphotransferase system, mannose-type IIA component"/>
    <property type="match status" value="1"/>
</dbReference>
<dbReference type="InterPro" id="IPR036634">
    <property type="entry name" value="PRD_sf"/>
</dbReference>
<dbReference type="InterPro" id="IPR011608">
    <property type="entry name" value="PRD"/>
</dbReference>
<feature type="domain" description="Sigma-54 factor interaction" evidence="7">
    <location>
        <begin position="70"/>
        <end position="304"/>
    </location>
</feature>
<evidence type="ECO:0000256" key="4">
    <source>
        <dbReference type="ARBA" id="ARBA00022840"/>
    </source>
</evidence>
<dbReference type="InterPro" id="IPR027417">
    <property type="entry name" value="P-loop_NTPase"/>
</dbReference>
<keyword evidence="3" id="KW-0547">Nucleotide-binding</keyword>
<keyword evidence="2" id="KW-0808">Transferase</keyword>
<name>A0ABM6VYK6_9LACO</name>
<dbReference type="PROSITE" id="PS51096">
    <property type="entry name" value="PTS_EIIA_TYPE_4"/>
    <property type="match status" value="1"/>
</dbReference>
<dbReference type="InterPro" id="IPR002078">
    <property type="entry name" value="Sigma_54_int"/>
</dbReference>
<dbReference type="InterPro" id="IPR036662">
    <property type="entry name" value="PTS_EIIA_man-typ_sf"/>
</dbReference>
<dbReference type="Pfam" id="PF00874">
    <property type="entry name" value="PRD"/>
    <property type="match status" value="1"/>
</dbReference>
<keyword evidence="11" id="KW-1185">Reference proteome</keyword>
<evidence type="ECO:0000259" key="7">
    <source>
        <dbReference type="PROSITE" id="PS50045"/>
    </source>
</evidence>
<evidence type="ECO:0000256" key="2">
    <source>
        <dbReference type="ARBA" id="ARBA00022679"/>
    </source>
</evidence>
<dbReference type="Gene3D" id="1.10.1790.10">
    <property type="entry name" value="PRD domain"/>
    <property type="match status" value="1"/>
</dbReference>
<proteinExistence type="predicted"/>
<dbReference type="SMART" id="SM00382">
    <property type="entry name" value="AAA"/>
    <property type="match status" value="1"/>
</dbReference>
<protein>
    <recommendedName>
        <fullName evidence="1">DNA translocase FtsK</fullName>
    </recommendedName>
</protein>
<dbReference type="CDD" id="cd00090">
    <property type="entry name" value="HTH_ARSR"/>
    <property type="match status" value="1"/>
</dbReference>
<organism evidence="10 11">
    <name type="scientific">Lactobacillus kullabergensis</name>
    <dbReference type="NCBI Taxonomy" id="1218493"/>
    <lineage>
        <taxon>Bacteria</taxon>
        <taxon>Bacillati</taxon>
        <taxon>Bacillota</taxon>
        <taxon>Bacilli</taxon>
        <taxon>Lactobacillales</taxon>
        <taxon>Lactobacillaceae</taxon>
        <taxon>Lactobacillus</taxon>
    </lineage>
</organism>
<dbReference type="InterPro" id="IPR036390">
    <property type="entry name" value="WH_DNA-bd_sf"/>
</dbReference>
<evidence type="ECO:0000256" key="6">
    <source>
        <dbReference type="SAM" id="Coils"/>
    </source>
</evidence>
<keyword evidence="4" id="KW-0067">ATP-binding</keyword>
<dbReference type="SUPFAM" id="SSF53062">
    <property type="entry name" value="PTS system fructose IIA component-like"/>
    <property type="match status" value="1"/>
</dbReference>
<dbReference type="PROSITE" id="PS50045">
    <property type="entry name" value="SIGMA54_INTERACT_4"/>
    <property type="match status" value="1"/>
</dbReference>
<dbReference type="Gene3D" id="1.10.10.10">
    <property type="entry name" value="Winged helix-like DNA-binding domain superfamily/Winged helix DNA-binding domain"/>
    <property type="match status" value="1"/>
</dbReference>
<reference evidence="10 11" key="1">
    <citation type="submission" date="2018-05" db="EMBL/GenBank/DDBJ databases">
        <title>Reference genomes for bee gut microbiota database.</title>
        <authorList>
            <person name="Ellegaard K.M."/>
        </authorList>
    </citation>
    <scope>NUCLEOTIDE SEQUENCE [LARGE SCALE GENOMIC DNA]</scope>
    <source>
        <strain evidence="10 11">ESL0186</strain>
    </source>
</reference>
<gene>
    <name evidence="10" type="ORF">DKL58_00925</name>
</gene>
<evidence type="ECO:0000259" key="9">
    <source>
        <dbReference type="PROSITE" id="PS51372"/>
    </source>
</evidence>
<dbReference type="Pfam" id="PF03610">
    <property type="entry name" value="EIIA-man"/>
    <property type="match status" value="1"/>
</dbReference>
<evidence type="ECO:0000259" key="8">
    <source>
        <dbReference type="PROSITE" id="PS51096"/>
    </source>
</evidence>
<feature type="coiled-coil region" evidence="6">
    <location>
        <begin position="336"/>
        <end position="363"/>
    </location>
</feature>
<sequence length="849" mass="96705">MKAIEHLYRFLKEDKSEKLTTSQIAAKIGLSRSVVSGYLAQLYKKQLVEKYGTRPVYWRIKEKPSAFSQIIGYNGSLKKAISALKQAILYPPNGLPILITGSSGTGKSLMAKKTYQEAVELGKVKNKGKFVTLNTADYANNPELLSSVLFGYKKGAFTGAEEDKLGLLDKADNGYLFLDEVHRLSKSDQEKLFSLFDNGTFYPLGEVNQPHKVNIKLIFATTENLDKYLLKTFLRRIPLHIVLPDFIDRPIIERIAIAIQCFKHEAVETQRRFLVPDELLVNLSSQSFPGNIGSLENKIKLICSQGYTTSPKKETIPIEYPSSHNYLVPIDSEFNITELLQMTNHLEDSLQNLQNELIEAISKDFPISDCKLIILRALRSLSHPLSTDMKESIGKDIGKIIKTTITDKYGLKLKLTQNEFKALIFAFSLASIQEHSLKHTNELKKLLEQNYPRSFYVYQQLLAKINPKVADSYYLWFLLLFADLIEKVEGINYTCILLAHGESTATSIQKIVNSLAGNYIFEAFDMPIDATVDNINKCVKEYLQIQKANDHGIILLFDMGSLNQMFVKIKHSSNKKLLVINNLTTASALDVAIRVQRGETFKEITEKAKNYGNYMGVQYFEGLSDKDNIIVSCLSGAGMSQAIKDIINKTLSTNKQIITMDYRKLRELIDNNDKSFFKNTQLIITTTDFNINLDLPLINIYNILDQKGFADLKNYLLNSGEKSKNVDNLLERFLKFLTIQGIKERLQFLNPNTVINEVQTVVAKYQTYYGVKFSGKIKLNLYMHLSLMIERILLSESKEKSNDIIFKNDKEKEFASISSTIFKPIEMKYNIKINKFEISLIFELLEDYL</sequence>
<dbReference type="CDD" id="cd00009">
    <property type="entry name" value="AAA"/>
    <property type="match status" value="1"/>
</dbReference>
<dbReference type="Proteomes" id="UP000246036">
    <property type="component" value="Chromosome"/>
</dbReference>
<evidence type="ECO:0000256" key="5">
    <source>
        <dbReference type="ARBA" id="ARBA00023125"/>
    </source>
</evidence>
<dbReference type="InterPro" id="IPR011991">
    <property type="entry name" value="ArsR-like_HTH"/>
</dbReference>
<dbReference type="SUPFAM" id="SSF63520">
    <property type="entry name" value="PTS-regulatory domain, PRD"/>
    <property type="match status" value="1"/>
</dbReference>
<dbReference type="InterPro" id="IPR036388">
    <property type="entry name" value="WH-like_DNA-bd_sf"/>
</dbReference>
<dbReference type="InterPro" id="IPR004701">
    <property type="entry name" value="PTS_EIIA_man-typ"/>
</dbReference>
<dbReference type="PANTHER" id="PTHR32071">
    <property type="entry name" value="TRANSCRIPTIONAL REGULATORY PROTEIN"/>
    <property type="match status" value="1"/>
</dbReference>
<dbReference type="SUPFAM" id="SSF46785">
    <property type="entry name" value="Winged helix' DNA-binding domain"/>
    <property type="match status" value="1"/>
</dbReference>
<evidence type="ECO:0000256" key="3">
    <source>
        <dbReference type="ARBA" id="ARBA00022741"/>
    </source>
</evidence>
<dbReference type="PANTHER" id="PTHR32071:SF38">
    <property type="entry name" value="PSP OPERON TRANSCRIPTIONAL ACTIVATOR"/>
    <property type="match status" value="1"/>
</dbReference>
<keyword evidence="6" id="KW-0175">Coiled coil</keyword>
<feature type="domain" description="PRD" evidence="9">
    <location>
        <begin position="749"/>
        <end position="849"/>
    </location>
</feature>
<dbReference type="EMBL" id="CP029477">
    <property type="protein sequence ID" value="AWM74649.1"/>
    <property type="molecule type" value="Genomic_DNA"/>
</dbReference>
<dbReference type="SUPFAM" id="SSF52540">
    <property type="entry name" value="P-loop containing nucleoside triphosphate hydrolases"/>
    <property type="match status" value="1"/>
</dbReference>